<reference evidence="2 3" key="1">
    <citation type="submission" date="2016-09" db="EMBL/GenBank/DDBJ databases">
        <title>Acidihalobacter prosperus V6 (DSM14174).</title>
        <authorList>
            <person name="Khaleque H.N."/>
            <person name="Ramsay J.P."/>
            <person name="Murphy R.J.T."/>
            <person name="Kaksonen A.H."/>
            <person name="Boxall N.J."/>
            <person name="Watkin E.L.J."/>
        </authorList>
    </citation>
    <scope>NUCLEOTIDE SEQUENCE [LARGE SCALE GENOMIC DNA]</scope>
    <source>
        <strain evidence="2 3">V6</strain>
    </source>
</reference>
<dbReference type="InterPro" id="IPR024442">
    <property type="entry name" value="Transposase_Zn_ribbon"/>
</dbReference>
<accession>A0A1D8K738</accession>
<dbReference type="InterPro" id="IPR024445">
    <property type="entry name" value="Tnp_ISXO2-like"/>
</dbReference>
<dbReference type="NCBIfam" id="NF033547">
    <property type="entry name" value="transpos_IS1595"/>
    <property type="match status" value="1"/>
</dbReference>
<dbReference type="EMBL" id="CP017448">
    <property type="protein sequence ID" value="AOV16758.1"/>
    <property type="molecule type" value="Genomic_DNA"/>
</dbReference>
<proteinExistence type="predicted"/>
<dbReference type="AlphaFoldDB" id="A0A1D8K738"/>
<evidence type="ECO:0000313" key="3">
    <source>
        <dbReference type="Proteomes" id="UP000095342"/>
    </source>
</evidence>
<dbReference type="SMART" id="SM01126">
    <property type="entry name" value="DDE_Tnp_IS1595"/>
    <property type="match status" value="1"/>
</dbReference>
<feature type="domain" description="ISXO2-like transposase" evidence="1">
    <location>
        <begin position="137"/>
        <end position="282"/>
    </location>
</feature>
<dbReference type="Pfam" id="PF12762">
    <property type="entry name" value="DDE_Tnp_IS1595"/>
    <property type="match status" value="1"/>
</dbReference>
<sequence length="316" mass="35630">MPMNRIQFQAELSLPEFLDRYGTDEDCDAAVEAARWPDGFRCPKCGSHPHSVFRKGARKIFQCSACRYQCSLTAGTLFQNSPVPLRLWFLAMYLLSQTKTGLSTLELTRHLGISYPAAWRLHHKLMQAMCEREARYRLDRAVQIDDAYLGGEHPGGKAGRGSPNKVPFVAAVSRDERQHPRHARFSVVPGFTHQAIRAWADKTRGPGCPVLSDGLPAFGALADTHPHQVVVAAWRKPRDPPAFAWVNTVLGNLKTQLSGTYHAFKFRKYAQRYLSAVAWRFNRRFDLKTVSQRLLIAAVSTGPRPEQWLRAAEESC</sequence>
<evidence type="ECO:0000259" key="1">
    <source>
        <dbReference type="SMART" id="SM01126"/>
    </source>
</evidence>
<evidence type="ECO:0000313" key="2">
    <source>
        <dbReference type="EMBL" id="AOV16758.1"/>
    </source>
</evidence>
<dbReference type="Proteomes" id="UP000095342">
    <property type="component" value="Chromosome"/>
</dbReference>
<dbReference type="KEGG" id="aaeo:BJI67_06500"/>
<name>A0A1D8K738_9GAMM</name>
<dbReference type="Pfam" id="PF12760">
    <property type="entry name" value="Zn_ribbon_IS1595"/>
    <property type="match status" value="1"/>
</dbReference>
<dbReference type="RefSeq" id="WP_070072342.1">
    <property type="nucleotide sequence ID" value="NZ_CP017448.1"/>
</dbReference>
<protein>
    <submittedName>
        <fullName evidence="2">IS1595 family transposase</fullName>
    </submittedName>
</protein>
<keyword evidence="3" id="KW-1185">Reference proteome</keyword>
<gene>
    <name evidence="2" type="ORF">BJI67_06500</name>
</gene>
<organism evidence="2 3">
    <name type="scientific">Acidihalobacter aeolianus</name>
    <dbReference type="NCBI Taxonomy" id="2792603"/>
    <lineage>
        <taxon>Bacteria</taxon>
        <taxon>Pseudomonadati</taxon>
        <taxon>Pseudomonadota</taxon>
        <taxon>Gammaproteobacteria</taxon>
        <taxon>Chromatiales</taxon>
        <taxon>Ectothiorhodospiraceae</taxon>
        <taxon>Acidihalobacter</taxon>
    </lineage>
</organism>